<protein>
    <submittedName>
        <fullName evidence="1">Uncharacterized protein</fullName>
    </submittedName>
</protein>
<reference evidence="1" key="1">
    <citation type="submission" date="2020-04" db="EMBL/GenBank/DDBJ databases">
        <authorList>
            <person name="Chiriac C."/>
            <person name="Salcher M."/>
            <person name="Ghai R."/>
            <person name="Kavagutti S V."/>
        </authorList>
    </citation>
    <scope>NUCLEOTIDE SEQUENCE</scope>
</reference>
<organism evidence="1">
    <name type="scientific">uncultured Caudovirales phage</name>
    <dbReference type="NCBI Taxonomy" id="2100421"/>
    <lineage>
        <taxon>Viruses</taxon>
        <taxon>Duplodnaviria</taxon>
        <taxon>Heunggongvirae</taxon>
        <taxon>Uroviricota</taxon>
        <taxon>Caudoviricetes</taxon>
        <taxon>Peduoviridae</taxon>
        <taxon>Maltschvirus</taxon>
        <taxon>Maltschvirus maltsch</taxon>
    </lineage>
</organism>
<proteinExistence type="predicted"/>
<name>A0A6J5LC66_9CAUD</name>
<accession>A0A6J5LC66</accession>
<gene>
    <name evidence="1" type="ORF">UFOVP129_3</name>
</gene>
<evidence type="ECO:0000313" key="1">
    <source>
        <dbReference type="EMBL" id="CAB4130540.1"/>
    </source>
</evidence>
<sequence length="77" mass="8981">MTKAEKLLKEYGYNATPMLLDILQQCMEVGFDNGVKMSHIRKDSLIKQWFEDDPPSMVFDKETTEQLTKGRSIIRNK</sequence>
<dbReference type="EMBL" id="LR796245">
    <property type="protein sequence ID" value="CAB4130540.1"/>
    <property type="molecule type" value="Genomic_DNA"/>
</dbReference>